<dbReference type="PROSITE" id="PS50090">
    <property type="entry name" value="MYB_LIKE"/>
    <property type="match status" value="1"/>
</dbReference>
<evidence type="ECO:0000259" key="10">
    <source>
        <dbReference type="PROSITE" id="PS50076"/>
    </source>
</evidence>
<dbReference type="CDD" id="cd00167">
    <property type="entry name" value="SANT"/>
    <property type="match status" value="2"/>
</dbReference>
<comment type="subcellular location">
    <subcellularLocation>
        <location evidence="6">Endomembrane system</location>
        <topology evidence="6">Single-pass membrane protein</topology>
    </subcellularLocation>
    <subcellularLocation>
        <location evidence="1">Nucleus</location>
    </subcellularLocation>
</comment>
<keyword evidence="2 9" id="KW-0812">Transmembrane</keyword>
<keyword evidence="5 9" id="KW-0472">Membrane</keyword>
<protein>
    <submittedName>
        <fullName evidence="13">Uncharacterized protein</fullName>
    </submittedName>
</protein>
<feature type="domain" description="SANT" evidence="12">
    <location>
        <begin position="425"/>
        <end position="481"/>
    </location>
</feature>
<evidence type="ECO:0000256" key="9">
    <source>
        <dbReference type="SAM" id="Phobius"/>
    </source>
</evidence>
<feature type="domain" description="Myb-like" evidence="11">
    <location>
        <begin position="422"/>
        <end position="477"/>
    </location>
</feature>
<organism evidence="13 14">
    <name type="scientific">Anopheles farauti</name>
    <dbReference type="NCBI Taxonomy" id="69004"/>
    <lineage>
        <taxon>Eukaryota</taxon>
        <taxon>Metazoa</taxon>
        <taxon>Ecdysozoa</taxon>
        <taxon>Arthropoda</taxon>
        <taxon>Hexapoda</taxon>
        <taxon>Insecta</taxon>
        <taxon>Pterygota</taxon>
        <taxon>Neoptera</taxon>
        <taxon>Endopterygota</taxon>
        <taxon>Diptera</taxon>
        <taxon>Nematocera</taxon>
        <taxon>Culicoidea</taxon>
        <taxon>Culicidae</taxon>
        <taxon>Anophelinae</taxon>
        <taxon>Anopheles</taxon>
    </lineage>
</organism>
<dbReference type="InterPro" id="IPR036869">
    <property type="entry name" value="J_dom_sf"/>
</dbReference>
<feature type="compositionally biased region" description="Acidic residues" evidence="8">
    <location>
        <begin position="551"/>
        <end position="562"/>
    </location>
</feature>
<dbReference type="SUPFAM" id="SSF46689">
    <property type="entry name" value="Homeodomain-like"/>
    <property type="match status" value="2"/>
</dbReference>
<dbReference type="PRINTS" id="PR00625">
    <property type="entry name" value="JDOMAIN"/>
</dbReference>
<sequence>MPAVATEVRSKTLNGKICGRKDRSRRTYTMDHAGSYRLGVVVILAFFITAGIPPASAHGWGSEDMELFDLVEEVNENFYTLMNINQTATLAEIKRAFRTLSVVLHPDKNDAEDANIRFRNLVSVYEVLKDPARREKYDKVLKEGMPNWKSALYYYRHVRKMGMVESATILFVVITVMQYFVAWAAYVEKKYTAEQIVGSKLKKLNKKKQSNVQLEELINEIPLPSIRNTLPFQIPVWVWNTITGTPATIRMMINMYSEQKKQKEQELQREKEEIELQASLEEQRAKDKENRILRKRSKKTVVPEKTDEELAAYSQRILKPDQGEADRTAKGSLTPLPQSGGLWTEDDLTELVRLVKKYPGGTSNRWELIADLMQRSVEEITYMSAKLKDCGYRLPHQSEASVSLDATLPSVTVTKVKTKGAADTAATGNWTQQQQQALEVAIQKYPKSANYDRWQKIAGNVPGKSKEECIARYKYLVELVKKQKTATAAPADETVAQDVPALEETVTDAPAEVPTIEEENETAPATTGGKSQAKSKRRERKKAKAYYSYSDDSDMSNENEEL</sequence>
<dbReference type="InterPro" id="IPR017884">
    <property type="entry name" value="SANT_dom"/>
</dbReference>
<dbReference type="InterPro" id="IPR052606">
    <property type="entry name" value="DnaJ_domain_protein"/>
</dbReference>
<dbReference type="PROSITE" id="PS00636">
    <property type="entry name" value="DNAJ_1"/>
    <property type="match status" value="1"/>
</dbReference>
<feature type="compositionally biased region" description="Basic and acidic residues" evidence="8">
    <location>
        <begin position="319"/>
        <end position="329"/>
    </location>
</feature>
<dbReference type="Pfam" id="PF00249">
    <property type="entry name" value="Myb_DNA-binding"/>
    <property type="match status" value="1"/>
</dbReference>
<evidence type="ECO:0000256" key="7">
    <source>
        <dbReference type="SAM" id="Coils"/>
    </source>
</evidence>
<keyword evidence="4 9" id="KW-1133">Transmembrane helix</keyword>
<feature type="coiled-coil region" evidence="7">
    <location>
        <begin position="253"/>
        <end position="291"/>
    </location>
</feature>
<feature type="region of interest" description="Disordered" evidence="8">
    <location>
        <begin position="486"/>
        <end position="562"/>
    </location>
</feature>
<evidence type="ECO:0000259" key="11">
    <source>
        <dbReference type="PROSITE" id="PS50090"/>
    </source>
</evidence>
<feature type="domain" description="J" evidence="10">
    <location>
        <begin position="77"/>
        <end position="141"/>
    </location>
</feature>
<keyword evidence="14" id="KW-1185">Reference proteome</keyword>
<dbReference type="STRING" id="69004.A0A182QZ42"/>
<dbReference type="InterPro" id="IPR009057">
    <property type="entry name" value="Homeodomain-like_sf"/>
</dbReference>
<evidence type="ECO:0000313" key="13">
    <source>
        <dbReference type="EnsemblMetazoa" id="AFAF019771-PA"/>
    </source>
</evidence>
<dbReference type="SMART" id="SM00271">
    <property type="entry name" value="DnaJ"/>
    <property type="match status" value="1"/>
</dbReference>
<dbReference type="Gene3D" id="1.10.10.60">
    <property type="entry name" value="Homeodomain-like"/>
    <property type="match status" value="2"/>
</dbReference>
<evidence type="ECO:0000259" key="12">
    <source>
        <dbReference type="PROSITE" id="PS51293"/>
    </source>
</evidence>
<reference evidence="14" key="1">
    <citation type="submission" date="2014-01" db="EMBL/GenBank/DDBJ databases">
        <title>The Genome Sequence of Anopheles farauti FAR1 (V2).</title>
        <authorList>
            <consortium name="The Broad Institute Genomics Platform"/>
            <person name="Neafsey D.E."/>
            <person name="Besansky N."/>
            <person name="Howell P."/>
            <person name="Walton C."/>
            <person name="Young S.K."/>
            <person name="Zeng Q."/>
            <person name="Gargeya S."/>
            <person name="Fitzgerald M."/>
            <person name="Haas B."/>
            <person name="Abouelleil A."/>
            <person name="Allen A.W."/>
            <person name="Alvarado L."/>
            <person name="Arachchi H.M."/>
            <person name="Berlin A.M."/>
            <person name="Chapman S.B."/>
            <person name="Gainer-Dewar J."/>
            <person name="Goldberg J."/>
            <person name="Griggs A."/>
            <person name="Gujja S."/>
            <person name="Hansen M."/>
            <person name="Howarth C."/>
            <person name="Imamovic A."/>
            <person name="Ireland A."/>
            <person name="Larimer J."/>
            <person name="McCowan C."/>
            <person name="Murphy C."/>
            <person name="Pearson M."/>
            <person name="Poon T.W."/>
            <person name="Priest M."/>
            <person name="Roberts A."/>
            <person name="Saif S."/>
            <person name="Shea T."/>
            <person name="Sisk P."/>
            <person name="Sykes S."/>
            <person name="Wortman J."/>
            <person name="Nusbaum C."/>
            <person name="Birren B."/>
        </authorList>
    </citation>
    <scope>NUCLEOTIDE SEQUENCE [LARGE SCALE GENOMIC DNA]</scope>
    <source>
        <strain evidence="14">FAR1</strain>
    </source>
</reference>
<evidence type="ECO:0000256" key="6">
    <source>
        <dbReference type="ARBA" id="ARBA00037847"/>
    </source>
</evidence>
<feature type="transmembrane region" description="Helical" evidence="9">
    <location>
        <begin position="166"/>
        <end position="186"/>
    </location>
</feature>
<name>A0A182QZ42_9DIPT</name>
<dbReference type="InterPro" id="IPR018253">
    <property type="entry name" value="DnaJ_domain_CS"/>
</dbReference>
<evidence type="ECO:0000256" key="2">
    <source>
        <dbReference type="ARBA" id="ARBA00022692"/>
    </source>
</evidence>
<proteinExistence type="predicted"/>
<keyword evidence="7" id="KW-0175">Coiled coil</keyword>
<dbReference type="AlphaFoldDB" id="A0A182QZ42"/>
<evidence type="ECO:0000256" key="3">
    <source>
        <dbReference type="ARBA" id="ARBA00022729"/>
    </source>
</evidence>
<dbReference type="InterPro" id="IPR001623">
    <property type="entry name" value="DnaJ_domain"/>
</dbReference>
<evidence type="ECO:0000256" key="5">
    <source>
        <dbReference type="ARBA" id="ARBA00023136"/>
    </source>
</evidence>
<dbReference type="PROSITE" id="PS51293">
    <property type="entry name" value="SANT"/>
    <property type="match status" value="1"/>
</dbReference>
<dbReference type="PANTHER" id="PTHR44653">
    <property type="entry name" value="DNAJ HOMOLOG SUBFAMILY C MEMBER 1"/>
    <property type="match status" value="1"/>
</dbReference>
<dbReference type="Proteomes" id="UP000075886">
    <property type="component" value="Unassembled WGS sequence"/>
</dbReference>
<dbReference type="PANTHER" id="PTHR44653:SF2">
    <property type="entry name" value="DNAJ HOMOLOG SUBFAMILY C MEMBER 1"/>
    <property type="match status" value="1"/>
</dbReference>
<feature type="transmembrane region" description="Helical" evidence="9">
    <location>
        <begin position="36"/>
        <end position="55"/>
    </location>
</feature>
<keyword evidence="3" id="KW-0732">Signal</keyword>
<dbReference type="EnsemblMetazoa" id="AFAF019771-RA">
    <property type="protein sequence ID" value="AFAF019771-PA"/>
    <property type="gene ID" value="AFAF019771"/>
</dbReference>
<feature type="compositionally biased region" description="Basic residues" evidence="8">
    <location>
        <begin position="533"/>
        <end position="544"/>
    </location>
</feature>
<reference evidence="13" key="2">
    <citation type="submission" date="2020-05" db="UniProtKB">
        <authorList>
            <consortium name="EnsemblMetazoa"/>
        </authorList>
    </citation>
    <scope>IDENTIFICATION</scope>
    <source>
        <strain evidence="13">FAR1</strain>
    </source>
</reference>
<dbReference type="GO" id="GO:0012505">
    <property type="term" value="C:endomembrane system"/>
    <property type="evidence" value="ECO:0007669"/>
    <property type="project" value="UniProtKB-SubCell"/>
</dbReference>
<dbReference type="SMART" id="SM00717">
    <property type="entry name" value="SANT"/>
    <property type="match status" value="2"/>
</dbReference>
<dbReference type="SUPFAM" id="SSF46565">
    <property type="entry name" value="Chaperone J-domain"/>
    <property type="match status" value="1"/>
</dbReference>
<feature type="region of interest" description="Disordered" evidence="8">
    <location>
        <begin position="319"/>
        <end position="338"/>
    </location>
</feature>
<dbReference type="Gene3D" id="1.10.287.110">
    <property type="entry name" value="DnaJ domain"/>
    <property type="match status" value="1"/>
</dbReference>
<evidence type="ECO:0000256" key="8">
    <source>
        <dbReference type="SAM" id="MobiDB-lite"/>
    </source>
</evidence>
<dbReference type="Pfam" id="PF00226">
    <property type="entry name" value="DnaJ"/>
    <property type="match status" value="1"/>
</dbReference>
<dbReference type="CDD" id="cd06257">
    <property type="entry name" value="DnaJ"/>
    <property type="match status" value="1"/>
</dbReference>
<dbReference type="VEuPathDB" id="VectorBase:AFAF019771"/>
<evidence type="ECO:0000256" key="4">
    <source>
        <dbReference type="ARBA" id="ARBA00022989"/>
    </source>
</evidence>
<dbReference type="PROSITE" id="PS50076">
    <property type="entry name" value="DNAJ_2"/>
    <property type="match status" value="1"/>
</dbReference>
<dbReference type="GO" id="GO:0005634">
    <property type="term" value="C:nucleus"/>
    <property type="evidence" value="ECO:0007669"/>
    <property type="project" value="UniProtKB-SubCell"/>
</dbReference>
<dbReference type="InterPro" id="IPR001005">
    <property type="entry name" value="SANT/Myb"/>
</dbReference>
<accession>A0A182QZ42</accession>
<dbReference type="EMBL" id="AXCN02002230">
    <property type="status" value="NOT_ANNOTATED_CDS"/>
    <property type="molecule type" value="Genomic_DNA"/>
</dbReference>
<evidence type="ECO:0000256" key="1">
    <source>
        <dbReference type="ARBA" id="ARBA00004123"/>
    </source>
</evidence>
<dbReference type="Pfam" id="PF23082">
    <property type="entry name" value="Myb_DNA-binding_2"/>
    <property type="match status" value="1"/>
</dbReference>
<evidence type="ECO:0000313" key="14">
    <source>
        <dbReference type="Proteomes" id="UP000075886"/>
    </source>
</evidence>